<reference evidence="3 4" key="1">
    <citation type="submission" date="2014-12" db="EMBL/GenBank/DDBJ databases">
        <title>Genome sequencing of Microbacterium hominis TPW29.</title>
        <authorList>
            <person name="Tan P.W."/>
            <person name="Chan K.-G."/>
        </authorList>
    </citation>
    <scope>NUCLEOTIDE SEQUENCE [LARGE SCALE GENOMIC DNA]</scope>
    <source>
        <strain evidence="3 4">TPW29</strain>
    </source>
</reference>
<evidence type="ECO:0000259" key="2">
    <source>
        <dbReference type="Pfam" id="PF00582"/>
    </source>
</evidence>
<comment type="similarity">
    <text evidence="1">Belongs to the universal stress protein A family.</text>
</comment>
<proteinExistence type="inferred from homology"/>
<evidence type="ECO:0000313" key="4">
    <source>
        <dbReference type="Proteomes" id="UP000031202"/>
    </source>
</evidence>
<gene>
    <name evidence="3" type="ORF">RM52_08235</name>
</gene>
<name>A0A0B4DUW2_9MICO</name>
<organism evidence="3 4">
    <name type="scientific">Microbacterium hominis</name>
    <dbReference type="NCBI Taxonomy" id="162426"/>
    <lineage>
        <taxon>Bacteria</taxon>
        <taxon>Bacillati</taxon>
        <taxon>Actinomycetota</taxon>
        <taxon>Actinomycetes</taxon>
        <taxon>Micrococcales</taxon>
        <taxon>Microbacteriaceae</taxon>
        <taxon>Microbacterium</taxon>
    </lineage>
</organism>
<dbReference type="EMBL" id="JWSZ01000010">
    <property type="protein sequence ID" value="KIC58043.1"/>
    <property type="molecule type" value="Genomic_DNA"/>
</dbReference>
<protein>
    <submittedName>
        <fullName evidence="3">Universal stress protein UspA</fullName>
    </submittedName>
</protein>
<dbReference type="PANTHER" id="PTHR46268:SF6">
    <property type="entry name" value="UNIVERSAL STRESS PROTEIN UP12"/>
    <property type="match status" value="1"/>
</dbReference>
<dbReference type="AlphaFoldDB" id="A0A0B4DUW2"/>
<sequence length="172" mass="18475">MAETDESPVPQRAVIVGVIPDQPARVLKEAARYAKLFSAPLIVAHVDVTRFVTYEDPDGYMHTAPIDIDLAIGEAQLSAVEGVAASALDGTGVEWSVTQLVGDPALAIKHLAEKAQARLIVVGTRRRGFGESIREFFTGSVAARLAHRQSRPILVVPLEDPVGDDEDLWPAS</sequence>
<feature type="domain" description="UspA" evidence="2">
    <location>
        <begin position="14"/>
        <end position="157"/>
    </location>
</feature>
<dbReference type="PANTHER" id="PTHR46268">
    <property type="entry name" value="STRESS RESPONSE PROTEIN NHAX"/>
    <property type="match status" value="1"/>
</dbReference>
<dbReference type="RefSeq" id="WP_039415385.1">
    <property type="nucleotide sequence ID" value="NZ_JWSZ01000010.1"/>
</dbReference>
<dbReference type="InterPro" id="IPR014729">
    <property type="entry name" value="Rossmann-like_a/b/a_fold"/>
</dbReference>
<evidence type="ECO:0000313" key="3">
    <source>
        <dbReference type="EMBL" id="KIC58043.1"/>
    </source>
</evidence>
<dbReference type="Pfam" id="PF00582">
    <property type="entry name" value="Usp"/>
    <property type="match status" value="1"/>
</dbReference>
<dbReference type="Proteomes" id="UP000031202">
    <property type="component" value="Unassembled WGS sequence"/>
</dbReference>
<accession>A0A0B4DUW2</accession>
<dbReference type="InterPro" id="IPR006016">
    <property type="entry name" value="UspA"/>
</dbReference>
<comment type="caution">
    <text evidence="3">The sequence shown here is derived from an EMBL/GenBank/DDBJ whole genome shotgun (WGS) entry which is preliminary data.</text>
</comment>
<dbReference type="CDD" id="cd00293">
    <property type="entry name" value="USP-like"/>
    <property type="match status" value="1"/>
</dbReference>
<dbReference type="SUPFAM" id="SSF52402">
    <property type="entry name" value="Adenine nucleotide alpha hydrolases-like"/>
    <property type="match status" value="1"/>
</dbReference>
<dbReference type="Gene3D" id="3.40.50.620">
    <property type="entry name" value="HUPs"/>
    <property type="match status" value="1"/>
</dbReference>
<evidence type="ECO:0000256" key="1">
    <source>
        <dbReference type="ARBA" id="ARBA00008791"/>
    </source>
</evidence>